<protein>
    <recommendedName>
        <fullName evidence="4">High frequency lysogenization protein HflD homolog</fullName>
    </recommendedName>
</protein>
<dbReference type="SUPFAM" id="SSF101322">
    <property type="entry name" value="YcfC-like"/>
    <property type="match status" value="1"/>
</dbReference>
<dbReference type="EMBL" id="JBHSCX010000021">
    <property type="protein sequence ID" value="MFC4363839.1"/>
    <property type="molecule type" value="Genomic_DNA"/>
</dbReference>
<proteinExistence type="inferred from homology"/>
<accession>A0ABV8V8L1</accession>
<comment type="caution">
    <text evidence="5">The sequence shown here is derived from an EMBL/GenBank/DDBJ whole genome shotgun (WGS) entry which is preliminary data.</text>
</comment>
<dbReference type="PANTHER" id="PTHR38100:SF1">
    <property type="entry name" value="HIGH FREQUENCY LYSOGENIZATION PROTEIN HFLD"/>
    <property type="match status" value="1"/>
</dbReference>
<dbReference type="Pfam" id="PF04356">
    <property type="entry name" value="DUF489"/>
    <property type="match status" value="1"/>
</dbReference>
<dbReference type="Gene3D" id="1.10.3890.10">
    <property type="entry name" value="HflD-like"/>
    <property type="match status" value="1"/>
</dbReference>
<dbReference type="PANTHER" id="PTHR38100">
    <property type="entry name" value="HIGH FREQUENCY LYSOGENIZATION PROTEIN HFLD"/>
    <property type="match status" value="1"/>
</dbReference>
<dbReference type="Proteomes" id="UP001595840">
    <property type="component" value="Unassembled WGS sequence"/>
</dbReference>
<dbReference type="RefSeq" id="WP_290263262.1">
    <property type="nucleotide sequence ID" value="NZ_JAUFQG010000004.1"/>
</dbReference>
<dbReference type="HAMAP" id="MF_00695">
    <property type="entry name" value="HflD_protein"/>
    <property type="match status" value="1"/>
</dbReference>
<keyword evidence="2 4" id="KW-0963">Cytoplasm</keyword>
<keyword evidence="1 4" id="KW-1003">Cell membrane</keyword>
<dbReference type="InterPro" id="IPR007451">
    <property type="entry name" value="HflD"/>
</dbReference>
<sequence length="219" mass="24913">MSSEAVKQLSKIDYQTLALAGIFEAAIQVEKLATQGMKDKQCFQVLLNSLFIQNPKSPEDVYSESLQSGFEGLIQFLEQGKRKGSHTDRYVHGLLYLQKKLVSTPNMLNTIGQRLELARTQKDHFGVDHENLVSNLASLYTDTLSTFNFRIQVMGEMTYLQQPRIANQIRALLLAGIRSATLWRQMGGNRWQFLLSRRKLLASAEAQLYEIRKNPSKSD</sequence>
<comment type="subcellular location">
    <subcellularLocation>
        <location evidence="4">Cytoplasm</location>
    </subcellularLocation>
    <subcellularLocation>
        <location evidence="4">Cell membrane</location>
        <topology evidence="4">Peripheral membrane protein</topology>
        <orientation evidence="4">Cytoplasmic side</orientation>
    </subcellularLocation>
</comment>
<evidence type="ECO:0000256" key="3">
    <source>
        <dbReference type="ARBA" id="ARBA00023136"/>
    </source>
</evidence>
<comment type="similarity">
    <text evidence="4">Belongs to the HflD family.</text>
</comment>
<evidence type="ECO:0000256" key="1">
    <source>
        <dbReference type="ARBA" id="ARBA00022475"/>
    </source>
</evidence>
<dbReference type="NCBIfam" id="NF001246">
    <property type="entry name" value="PRK00218.1-2"/>
    <property type="match status" value="1"/>
</dbReference>
<gene>
    <name evidence="4 5" type="primary">hflD</name>
    <name evidence="5" type="ORF">ACFOX3_16095</name>
</gene>
<evidence type="ECO:0000313" key="6">
    <source>
        <dbReference type="Proteomes" id="UP001595840"/>
    </source>
</evidence>
<keyword evidence="3 4" id="KW-0472">Membrane</keyword>
<organism evidence="5 6">
    <name type="scientific">Simiduia curdlanivorans</name>
    <dbReference type="NCBI Taxonomy" id="1492769"/>
    <lineage>
        <taxon>Bacteria</taxon>
        <taxon>Pseudomonadati</taxon>
        <taxon>Pseudomonadota</taxon>
        <taxon>Gammaproteobacteria</taxon>
        <taxon>Cellvibrionales</taxon>
        <taxon>Cellvibrionaceae</taxon>
        <taxon>Simiduia</taxon>
    </lineage>
</organism>
<evidence type="ECO:0000256" key="4">
    <source>
        <dbReference type="HAMAP-Rule" id="MF_00695"/>
    </source>
</evidence>
<dbReference type="InterPro" id="IPR035932">
    <property type="entry name" value="HflD-like_sf"/>
</dbReference>
<keyword evidence="6" id="KW-1185">Reference proteome</keyword>
<evidence type="ECO:0000313" key="5">
    <source>
        <dbReference type="EMBL" id="MFC4363839.1"/>
    </source>
</evidence>
<reference evidence="6" key="1">
    <citation type="journal article" date="2019" name="Int. J. Syst. Evol. Microbiol.">
        <title>The Global Catalogue of Microorganisms (GCM) 10K type strain sequencing project: providing services to taxonomists for standard genome sequencing and annotation.</title>
        <authorList>
            <consortium name="The Broad Institute Genomics Platform"/>
            <consortium name="The Broad Institute Genome Sequencing Center for Infectious Disease"/>
            <person name="Wu L."/>
            <person name="Ma J."/>
        </authorList>
    </citation>
    <scope>NUCLEOTIDE SEQUENCE [LARGE SCALE GENOMIC DNA]</scope>
    <source>
        <strain evidence="6">CECT 8570</strain>
    </source>
</reference>
<evidence type="ECO:0000256" key="2">
    <source>
        <dbReference type="ARBA" id="ARBA00022490"/>
    </source>
</evidence>
<name>A0ABV8V8L1_9GAMM</name>